<dbReference type="EMBL" id="CASHSV030000409">
    <property type="protein sequence ID" value="CAJ2663704.1"/>
    <property type="molecule type" value="Genomic_DNA"/>
</dbReference>
<organism evidence="1 2">
    <name type="scientific">Trifolium pratense</name>
    <name type="common">Red clover</name>
    <dbReference type="NCBI Taxonomy" id="57577"/>
    <lineage>
        <taxon>Eukaryota</taxon>
        <taxon>Viridiplantae</taxon>
        <taxon>Streptophyta</taxon>
        <taxon>Embryophyta</taxon>
        <taxon>Tracheophyta</taxon>
        <taxon>Spermatophyta</taxon>
        <taxon>Magnoliopsida</taxon>
        <taxon>eudicotyledons</taxon>
        <taxon>Gunneridae</taxon>
        <taxon>Pentapetalae</taxon>
        <taxon>rosids</taxon>
        <taxon>fabids</taxon>
        <taxon>Fabales</taxon>
        <taxon>Fabaceae</taxon>
        <taxon>Papilionoideae</taxon>
        <taxon>50 kb inversion clade</taxon>
        <taxon>NPAAA clade</taxon>
        <taxon>Hologalegina</taxon>
        <taxon>IRL clade</taxon>
        <taxon>Trifolieae</taxon>
        <taxon>Trifolium</taxon>
    </lineage>
</organism>
<evidence type="ECO:0000313" key="2">
    <source>
        <dbReference type="Proteomes" id="UP001177021"/>
    </source>
</evidence>
<protein>
    <submittedName>
        <fullName evidence="1">Uncharacterized protein</fullName>
    </submittedName>
</protein>
<dbReference type="Proteomes" id="UP001177021">
    <property type="component" value="Unassembled WGS sequence"/>
</dbReference>
<gene>
    <name evidence="1" type="ORF">MILVUS5_LOCUS29079</name>
</gene>
<proteinExistence type="predicted"/>
<name>A0ACB0L6A2_TRIPR</name>
<keyword evidence="2" id="KW-1185">Reference proteome</keyword>
<evidence type="ECO:0000313" key="1">
    <source>
        <dbReference type="EMBL" id="CAJ2663704.1"/>
    </source>
</evidence>
<reference evidence="1" key="1">
    <citation type="submission" date="2023-10" db="EMBL/GenBank/DDBJ databases">
        <authorList>
            <person name="Rodriguez Cubillos JULIANA M."/>
            <person name="De Vega J."/>
        </authorList>
    </citation>
    <scope>NUCLEOTIDE SEQUENCE</scope>
</reference>
<comment type="caution">
    <text evidence="1">The sequence shown here is derived from an EMBL/GenBank/DDBJ whole genome shotgun (WGS) entry which is preliminary data.</text>
</comment>
<accession>A0ACB0L6A2</accession>
<sequence length="355" mass="41885">MTSKKLAIHNYMDLIDRIVGRITHWSSKLLSYAGRIQLLKSVIFAMTNYWMQCLPFPKAVIRKINSICRTFFWTGSIEKSCKAPVAWKSVCQTKRNGGLNLIDLEGWNHISLLKLLWNLCGKSDSLWVKWIHAYYIKNQQIMEAYIPDNASWIMKAVMKQRECTLQNPVWTEMLNAQKFNMKKMYLANYERSQSVPWRTLFYGNVARPRALVNLWLACNGRLATRDRLHKFGIIDTTCCCFCSADETQQHLMFDCNETRDIWRKVLEWIQIAHYPLGWCQEVEWIMKQTKGKGGRAKILKLAFTECVYEIWRYRNYISFGNAVQNNHTDKKIIDTIVYRGWTNRKLRTCLAKLMM</sequence>